<comment type="subcellular location">
    <subcellularLocation>
        <location evidence="1">Endoplasmic reticulum membrane</location>
        <topology evidence="1">Multi-pass membrane protein</topology>
    </subcellularLocation>
</comment>
<evidence type="ECO:0000256" key="6">
    <source>
        <dbReference type="ARBA" id="ARBA00022692"/>
    </source>
</evidence>
<dbReference type="InterPro" id="IPR049127">
    <property type="entry name" value="TECR-like_N"/>
</dbReference>
<dbReference type="EMBL" id="JACVVK020000071">
    <property type="protein sequence ID" value="KAK7495826.1"/>
    <property type="molecule type" value="Genomic_DNA"/>
</dbReference>
<proteinExistence type="inferred from homology"/>
<evidence type="ECO:0000256" key="3">
    <source>
        <dbReference type="ARBA" id="ARBA00007742"/>
    </source>
</evidence>
<comment type="caution">
    <text evidence="19">The sequence shown here is derived from an EMBL/GenBank/DDBJ whole genome shotgun (WGS) entry which is preliminary data.</text>
</comment>
<feature type="transmembrane region" description="Helical" evidence="17">
    <location>
        <begin position="249"/>
        <end position="271"/>
    </location>
</feature>
<dbReference type="Gene3D" id="3.10.20.90">
    <property type="entry name" value="Phosphatidylinositol 3-kinase Catalytic Subunit, Chain A, domain 1"/>
    <property type="match status" value="1"/>
</dbReference>
<comment type="catalytic activity">
    <reaction evidence="15">
        <text>a very-long-chain 2,3-saturated fatty acyl-CoA + NADP(+) = a very-long-chain (2E)-enoyl-CoA + NADPH + H(+)</text>
        <dbReference type="Rhea" id="RHEA:14473"/>
        <dbReference type="ChEBI" id="CHEBI:15378"/>
        <dbReference type="ChEBI" id="CHEBI:57783"/>
        <dbReference type="ChEBI" id="CHEBI:58349"/>
        <dbReference type="ChEBI" id="CHEBI:83724"/>
        <dbReference type="ChEBI" id="CHEBI:83728"/>
        <dbReference type="EC" id="1.3.1.93"/>
    </reaction>
</comment>
<keyword evidence="7" id="KW-0256">Endoplasmic reticulum</keyword>
<dbReference type="FunFam" id="1.20.120.1630:FF:000010">
    <property type="entry name" value="Steroid alpha reductase family protein"/>
    <property type="match status" value="1"/>
</dbReference>
<keyword evidence="14" id="KW-0275">Fatty acid biosynthesis</keyword>
<gene>
    <name evidence="19" type="ORF">BaRGS_00012816</name>
</gene>
<keyword evidence="13 17" id="KW-0472">Membrane</keyword>
<dbReference type="PANTHER" id="PTHR10556">
    <property type="entry name" value="3-OXO-5-ALPHA-STEROID 4-DEHYDROGENASE"/>
    <property type="match status" value="1"/>
</dbReference>
<evidence type="ECO:0000256" key="16">
    <source>
        <dbReference type="ARBA" id="ARBA00058640"/>
    </source>
</evidence>
<protein>
    <recommendedName>
        <fullName evidence="4">very-long-chain enoyl-CoA reductase</fullName>
        <ecNumber evidence="4">1.3.1.93</ecNumber>
    </recommendedName>
</protein>
<feature type="transmembrane region" description="Helical" evidence="17">
    <location>
        <begin position="277"/>
        <end position="295"/>
    </location>
</feature>
<dbReference type="SUPFAM" id="SSF54236">
    <property type="entry name" value="Ubiquitin-like"/>
    <property type="match status" value="1"/>
</dbReference>
<keyword evidence="5" id="KW-0444">Lipid biosynthesis</keyword>
<feature type="transmembrane region" description="Helical" evidence="17">
    <location>
        <begin position="179"/>
        <end position="196"/>
    </location>
</feature>
<name>A0ABD0L939_9CAEN</name>
<evidence type="ECO:0000256" key="11">
    <source>
        <dbReference type="ARBA" id="ARBA00023002"/>
    </source>
</evidence>
<evidence type="ECO:0000256" key="1">
    <source>
        <dbReference type="ARBA" id="ARBA00004477"/>
    </source>
</evidence>
<evidence type="ECO:0000256" key="12">
    <source>
        <dbReference type="ARBA" id="ARBA00023098"/>
    </source>
</evidence>
<evidence type="ECO:0000313" key="19">
    <source>
        <dbReference type="EMBL" id="KAK7495826.1"/>
    </source>
</evidence>
<evidence type="ECO:0000256" key="14">
    <source>
        <dbReference type="ARBA" id="ARBA00023160"/>
    </source>
</evidence>
<evidence type="ECO:0000256" key="4">
    <source>
        <dbReference type="ARBA" id="ARBA00012530"/>
    </source>
</evidence>
<reference evidence="19 20" key="1">
    <citation type="journal article" date="2023" name="Sci. Data">
        <title>Genome assembly of the Korean intertidal mud-creeper Batillaria attramentaria.</title>
        <authorList>
            <person name="Patra A.K."/>
            <person name="Ho P.T."/>
            <person name="Jun S."/>
            <person name="Lee S.J."/>
            <person name="Kim Y."/>
            <person name="Won Y.J."/>
        </authorList>
    </citation>
    <scope>NUCLEOTIDE SEQUENCE [LARGE SCALE GENOMIC DNA]</scope>
    <source>
        <strain evidence="19">Wonlab-2016</strain>
    </source>
</reference>
<dbReference type="Proteomes" id="UP001519460">
    <property type="component" value="Unassembled WGS sequence"/>
</dbReference>
<dbReference type="InterPro" id="IPR029071">
    <property type="entry name" value="Ubiquitin-like_domsf"/>
</dbReference>
<keyword evidence="8" id="KW-0276">Fatty acid metabolism</keyword>
<dbReference type="GO" id="GO:0102758">
    <property type="term" value="F:very-long-chain enoyl-CoA reductase activity"/>
    <property type="evidence" value="ECO:0007669"/>
    <property type="project" value="UniProtKB-EC"/>
</dbReference>
<evidence type="ECO:0000256" key="9">
    <source>
        <dbReference type="ARBA" id="ARBA00022857"/>
    </source>
</evidence>
<dbReference type="GO" id="GO:0005789">
    <property type="term" value="C:endoplasmic reticulum membrane"/>
    <property type="evidence" value="ECO:0007669"/>
    <property type="project" value="UniProtKB-SubCell"/>
</dbReference>
<evidence type="ECO:0000313" key="20">
    <source>
        <dbReference type="Proteomes" id="UP001519460"/>
    </source>
</evidence>
<dbReference type="FunFam" id="3.10.20.90:FF:000131">
    <property type="entry name" value="trans-2,3-enoyl-CoA reductase-like"/>
    <property type="match status" value="1"/>
</dbReference>
<dbReference type="InterPro" id="IPR001104">
    <property type="entry name" value="3-oxo-5_a-steroid_4-DH_C"/>
</dbReference>
<dbReference type="PROSITE" id="PS50053">
    <property type="entry name" value="UBIQUITIN_2"/>
    <property type="match status" value="1"/>
</dbReference>
<evidence type="ECO:0000256" key="5">
    <source>
        <dbReference type="ARBA" id="ARBA00022516"/>
    </source>
</evidence>
<evidence type="ECO:0000256" key="7">
    <source>
        <dbReference type="ARBA" id="ARBA00022824"/>
    </source>
</evidence>
<keyword evidence="10 17" id="KW-1133">Transmembrane helix</keyword>
<evidence type="ECO:0000256" key="2">
    <source>
        <dbReference type="ARBA" id="ARBA00005194"/>
    </source>
</evidence>
<feature type="transmembrane region" description="Helical" evidence="17">
    <location>
        <begin position="99"/>
        <end position="119"/>
    </location>
</feature>
<dbReference type="PANTHER" id="PTHR10556:SF28">
    <property type="entry name" value="VERY-LONG-CHAIN ENOYL-COA REDUCTASE"/>
    <property type="match status" value="1"/>
</dbReference>
<evidence type="ECO:0000256" key="15">
    <source>
        <dbReference type="ARBA" id="ARBA00051495"/>
    </source>
</evidence>
<dbReference type="GO" id="GO:0006633">
    <property type="term" value="P:fatty acid biosynthetic process"/>
    <property type="evidence" value="ECO:0007669"/>
    <property type="project" value="UniProtKB-KW"/>
</dbReference>
<keyword evidence="6 17" id="KW-0812">Transmembrane</keyword>
<keyword evidence="12" id="KW-0443">Lipid metabolism</keyword>
<comment type="similarity">
    <text evidence="3">Belongs to the steroid 5-alpha reductase family.</text>
</comment>
<evidence type="ECO:0000256" key="10">
    <source>
        <dbReference type="ARBA" id="ARBA00022989"/>
    </source>
</evidence>
<feature type="transmembrane region" description="Helical" evidence="17">
    <location>
        <begin position="208"/>
        <end position="228"/>
    </location>
</feature>
<comment type="function">
    <text evidence="16">Catalyzes the last of the four reactions of the long-chain fatty acids elongation cycle. This endoplasmic reticulum-bound enzymatic process, allows the addition of 2 carbons to the chain of long- and very long-chain fatty acids/VLCFAs per cycle. This enzyme reduces the trans-2,3-enoyl-CoA fatty acid intermediate to an acyl-CoA that can be further elongated by entering a new cycle of elongation. Thereby, it participates in the production of VLCFAs of different chain lengths that are involved in multiple biological processes as precursors of membrane lipids and lipid mediators.</text>
</comment>
<dbReference type="PROSITE" id="PS50244">
    <property type="entry name" value="S5A_REDUCTASE"/>
    <property type="match status" value="1"/>
</dbReference>
<dbReference type="CDD" id="cd01801">
    <property type="entry name" value="Ubl_TECR_like"/>
    <property type="match status" value="1"/>
</dbReference>
<dbReference type="Pfam" id="PF02544">
    <property type="entry name" value="Steroid_dh"/>
    <property type="match status" value="1"/>
</dbReference>
<dbReference type="EC" id="1.3.1.93" evidence="4"/>
<evidence type="ECO:0000259" key="18">
    <source>
        <dbReference type="PROSITE" id="PS50053"/>
    </source>
</evidence>
<dbReference type="InterPro" id="IPR039357">
    <property type="entry name" value="SRD5A/TECR"/>
</dbReference>
<keyword evidence="11" id="KW-0560">Oxidoreductase</keyword>
<evidence type="ECO:0000256" key="13">
    <source>
        <dbReference type="ARBA" id="ARBA00023136"/>
    </source>
</evidence>
<keyword evidence="20" id="KW-1185">Reference proteome</keyword>
<organism evidence="19 20">
    <name type="scientific">Batillaria attramentaria</name>
    <dbReference type="NCBI Taxonomy" id="370345"/>
    <lineage>
        <taxon>Eukaryota</taxon>
        <taxon>Metazoa</taxon>
        <taxon>Spiralia</taxon>
        <taxon>Lophotrochozoa</taxon>
        <taxon>Mollusca</taxon>
        <taxon>Gastropoda</taxon>
        <taxon>Caenogastropoda</taxon>
        <taxon>Sorbeoconcha</taxon>
        <taxon>Cerithioidea</taxon>
        <taxon>Batillariidae</taxon>
        <taxon>Batillaria</taxon>
    </lineage>
</organism>
<sequence length="321" mass="36514">MARLRYLCAITVTTISTREVQIVQARTGDLITTLGDLRPKSTIQDVKKAFSKEKPKYYPDRQSFRADAKGKMLKDGDTLESVGIRNGGKLFFKDLGPQVGWTTVFLTEYAGPLVIYLIFYTRPAIIYGAGADKLPYAQVVNIAAACWTFHYAKRLLETVFVHRFSHATMPIKNIFKNSMYYWGFASFVAYFMNHPMYTPPAYGDLQVYGGLAAFVLGELGNFSIHVALRNLRPPGTKDRKIPYSTSNPFTWLFGLVSCPNYTYEAVSWIAFTVMTQCLPAGLFTLAGFYQMAVWAQGKHRNYVKEFKNYPRRRKPIIPFLL</sequence>
<dbReference type="Pfam" id="PF21696">
    <property type="entry name" value="TECR_N"/>
    <property type="match status" value="1"/>
</dbReference>
<accession>A0ABD0L939</accession>
<dbReference type="InterPro" id="IPR000626">
    <property type="entry name" value="Ubiquitin-like_dom"/>
</dbReference>
<feature type="domain" description="Ubiquitin-like" evidence="18">
    <location>
        <begin position="36"/>
        <end position="90"/>
    </location>
</feature>
<keyword evidence="9" id="KW-0521">NADP</keyword>
<evidence type="ECO:0000256" key="17">
    <source>
        <dbReference type="SAM" id="Phobius"/>
    </source>
</evidence>
<comment type="pathway">
    <text evidence="2">Lipid metabolism; fatty acid biosynthesis.</text>
</comment>
<evidence type="ECO:0000256" key="8">
    <source>
        <dbReference type="ARBA" id="ARBA00022832"/>
    </source>
</evidence>
<dbReference type="AlphaFoldDB" id="A0ABD0L939"/>